<organism evidence="1 2">
    <name type="scientific">Clonostachys rosea f. rosea IK726</name>
    <dbReference type="NCBI Taxonomy" id="1349383"/>
    <lineage>
        <taxon>Eukaryota</taxon>
        <taxon>Fungi</taxon>
        <taxon>Dikarya</taxon>
        <taxon>Ascomycota</taxon>
        <taxon>Pezizomycotina</taxon>
        <taxon>Sordariomycetes</taxon>
        <taxon>Hypocreomycetidae</taxon>
        <taxon>Hypocreales</taxon>
        <taxon>Bionectriaceae</taxon>
        <taxon>Clonostachys</taxon>
    </lineage>
</organism>
<name>A0ACA9U2V8_BIOOC</name>
<evidence type="ECO:0000313" key="2">
    <source>
        <dbReference type="Proteomes" id="UP000836387"/>
    </source>
</evidence>
<reference evidence="1" key="1">
    <citation type="submission" date="2020-04" db="EMBL/GenBank/DDBJ databases">
        <authorList>
            <person name="Broberg M."/>
        </authorList>
    </citation>
    <scope>NUCLEOTIDE SEQUENCE</scope>
</reference>
<dbReference type="Proteomes" id="UP000836387">
    <property type="component" value="Unassembled WGS sequence"/>
</dbReference>
<reference evidence="1" key="2">
    <citation type="submission" date="2021-10" db="EMBL/GenBank/DDBJ databases">
        <authorList>
            <person name="Piombo E."/>
        </authorList>
    </citation>
    <scope>NUCLEOTIDE SEQUENCE</scope>
</reference>
<sequence length="459" mass="51786">MAGIQDLIPTLWHFKICEPEIDPDDDFKDEIRHSLKKLSKLVELDTYEVNVENGRTVAKVRLQKSDIAIQQSNTLEDGIKQLCEAMIDGDPKNRRRIELLSKRSFLGIEPASSVFLTYWTASYFNAILAQGPEFIDQAPFRGSSQDKPHFAPTALVFAVAALGGIFDAFRMFQQLYNKPLTSVEEVQRTIEESMPTVESWLNWLSESEASEIKSEAQKLEERRIRYRKDLKQFTDTFDIFLESYRNIPVPLTNNGGADLRYGVWTYTICSNLCNMMTLASKLPRHNKILVEARKQELTQAVQSGIFTTVSASMVCLNAASVAATDAATTSAIAPSLVPFFVIGVTSIFSALVALNSFNKSQKLNADCKRLKNVFEAIASSSTEALNVNIMVQKFQEGMTKSSFSSTDKDLRERWEQAIIEFDRMSMEHKNEACLESELLMMYVNDQAIVLQKQRESLIG</sequence>
<protein>
    <submittedName>
        <fullName evidence="1">Uncharacterized protein</fullName>
    </submittedName>
</protein>
<dbReference type="EMBL" id="CADEHS020000012">
    <property type="protein sequence ID" value="CAG9947533.1"/>
    <property type="molecule type" value="Genomic_DNA"/>
</dbReference>
<gene>
    <name evidence="1" type="ORF">CRV2_00012707</name>
</gene>
<keyword evidence="2" id="KW-1185">Reference proteome</keyword>
<comment type="caution">
    <text evidence="1">The sequence shown here is derived from an EMBL/GenBank/DDBJ whole genome shotgun (WGS) entry which is preliminary data.</text>
</comment>
<accession>A0ACA9U2V8</accession>
<proteinExistence type="predicted"/>
<evidence type="ECO:0000313" key="1">
    <source>
        <dbReference type="EMBL" id="CAG9947533.1"/>
    </source>
</evidence>